<dbReference type="Gene3D" id="1.10.10.1120">
    <property type="entry name" value="Lysin B, C-terminal linker domain"/>
    <property type="match status" value="1"/>
</dbReference>
<dbReference type="InterPro" id="IPR041855">
    <property type="entry name" value="Lysin_B_C_ter"/>
</dbReference>
<name>A0A164B4C3_9MYCO</name>
<evidence type="ECO:0000313" key="2">
    <source>
        <dbReference type="Proteomes" id="UP000077342"/>
    </source>
</evidence>
<gene>
    <name evidence="1" type="ORF">A4G28_04540</name>
</gene>
<dbReference type="EMBL" id="LWCI01000100">
    <property type="protein sequence ID" value="KZS63105.1"/>
    <property type="molecule type" value="Genomic_DNA"/>
</dbReference>
<proteinExistence type="predicted"/>
<protein>
    <recommendedName>
        <fullName evidence="3">Lysin B</fullName>
    </recommendedName>
</protein>
<dbReference type="Gene3D" id="3.40.50.1820">
    <property type="entry name" value="alpha/beta hydrolase"/>
    <property type="match status" value="1"/>
</dbReference>
<organism evidence="1 2">
    <name type="scientific">Mycobacterium ostraviense</name>
    <dbReference type="NCBI Taxonomy" id="2738409"/>
    <lineage>
        <taxon>Bacteria</taxon>
        <taxon>Bacillati</taxon>
        <taxon>Actinomycetota</taxon>
        <taxon>Actinomycetes</taxon>
        <taxon>Mycobacteriales</taxon>
        <taxon>Mycobacteriaceae</taxon>
        <taxon>Mycobacterium</taxon>
    </lineage>
</organism>
<evidence type="ECO:0008006" key="3">
    <source>
        <dbReference type="Google" id="ProtNLM"/>
    </source>
</evidence>
<accession>A0A164B4C3</accession>
<keyword evidence="2" id="KW-1185">Reference proteome</keyword>
<reference evidence="2" key="1">
    <citation type="submission" date="2016-04" db="EMBL/GenBank/DDBJ databases">
        <authorList>
            <person name="Strapagiel D."/>
            <person name="Borowka P."/>
            <person name="Marciniak B."/>
            <person name="Bakula Z."/>
            <person name="Van Ingen J."/>
            <person name="Safianowska A."/>
            <person name="Dziadek J."/>
            <person name="Jagielski T."/>
        </authorList>
    </citation>
    <scope>NUCLEOTIDE SEQUENCE [LARGE SCALE GENOMIC DNA]</scope>
    <source>
        <strain evidence="2">1010001458</strain>
    </source>
</reference>
<dbReference type="InterPro" id="IPR029058">
    <property type="entry name" value="AB_hydrolase_fold"/>
</dbReference>
<comment type="caution">
    <text evidence="1">The sequence shown here is derived from an EMBL/GenBank/DDBJ whole genome shotgun (WGS) entry which is preliminary data.</text>
</comment>
<evidence type="ECO:0000313" key="1">
    <source>
        <dbReference type="EMBL" id="KZS63105.1"/>
    </source>
</evidence>
<dbReference type="Proteomes" id="UP000077342">
    <property type="component" value="Unassembled WGS sequence"/>
</dbReference>
<dbReference type="SUPFAM" id="SSF53474">
    <property type="entry name" value="alpha/beta-Hydrolases"/>
    <property type="match status" value="1"/>
</dbReference>
<dbReference type="AlphaFoldDB" id="A0A164B4C3"/>
<sequence length="332" mass="36545">MSGSTIQAAKRKLRARYSYAKILDDTEYFGADLESVLKQYQPRRNAEGWSPRLRTDGVLDYSTQDSLGMIPRGQRVKPIMFTVEGHLSDMFAGPVADTAKQLEAEGKCRHQPIGYNSAALPFDNDSGVKELARLVGSTVMDNGVPFPAGTPWALGGFSQGGIVVSYFYFDYLAPGKRLNWRLKDLRGVLAYGNPCRQTDSIAPWAVSWISKTSTHGLDPYRRFGLPNYPAKPNNWMDVYREGDIFAENSSDKAGAIKAAVYQAVMGDFFSDPFSIAVQLAGVFKEPVAEIIGIITAIISGVTFLADNPSPHYSPYDISGGIDWMRDQLTNGQ</sequence>